<protein>
    <submittedName>
        <fullName evidence="1">Uncharacterized protein</fullName>
    </submittedName>
</protein>
<evidence type="ECO:0000313" key="1">
    <source>
        <dbReference type="EMBL" id="QHU35029.1"/>
    </source>
</evidence>
<dbReference type="AlphaFoldDB" id="A0A6C0LW92"/>
<accession>A0A6C0LW92</accession>
<organism evidence="1">
    <name type="scientific">viral metagenome</name>
    <dbReference type="NCBI Taxonomy" id="1070528"/>
    <lineage>
        <taxon>unclassified sequences</taxon>
        <taxon>metagenomes</taxon>
        <taxon>organismal metagenomes</taxon>
    </lineage>
</organism>
<sequence length="189" mass="20893">MCDNWKENYTKDISCKGIVLDSGEGEYVVKGSIASAGNSTIIFWAPNPPDYHTSFSGSGLPFPNPDVAYENTPNRGAVKAIGGNFEFRVRYPNSYYIGLGTVCVEPCVHVKVCNGTSTGKVHTIKLGNGIPFRMLTYPPTNKTAARANPMFYDNRENLPIRSQEKVLRDSCYPDANKMPKDFWGLKPAQ</sequence>
<reference evidence="1" key="1">
    <citation type="journal article" date="2020" name="Nature">
        <title>Giant virus diversity and host interactions through global metagenomics.</title>
        <authorList>
            <person name="Schulz F."/>
            <person name="Roux S."/>
            <person name="Paez-Espino D."/>
            <person name="Jungbluth S."/>
            <person name="Walsh D.A."/>
            <person name="Denef V.J."/>
            <person name="McMahon K.D."/>
            <person name="Konstantinidis K.T."/>
            <person name="Eloe-Fadrosh E.A."/>
            <person name="Kyrpides N.C."/>
            <person name="Woyke T."/>
        </authorList>
    </citation>
    <scope>NUCLEOTIDE SEQUENCE</scope>
    <source>
        <strain evidence="1">GVMAG-S-1017745-26</strain>
    </source>
</reference>
<proteinExistence type="predicted"/>
<name>A0A6C0LW92_9ZZZZ</name>
<dbReference type="EMBL" id="MN740583">
    <property type="protein sequence ID" value="QHU35029.1"/>
    <property type="molecule type" value="Genomic_DNA"/>
</dbReference>